<evidence type="ECO:0000313" key="3">
    <source>
        <dbReference type="EMBL" id="HIW93277.1"/>
    </source>
</evidence>
<dbReference type="EMBL" id="DXGA01000043">
    <property type="protein sequence ID" value="HIW93277.1"/>
    <property type="molecule type" value="Genomic_DNA"/>
</dbReference>
<protein>
    <submittedName>
        <fullName evidence="3">IS1182 family transposase</fullName>
    </submittedName>
</protein>
<feature type="domain" description="Transposase InsH N-terminal" evidence="1">
    <location>
        <begin position="2"/>
        <end position="90"/>
    </location>
</feature>
<dbReference type="Pfam" id="PF05598">
    <property type="entry name" value="DUF772"/>
    <property type="match status" value="1"/>
</dbReference>
<dbReference type="Pfam" id="PF13751">
    <property type="entry name" value="DDE_Tnp_1_6"/>
    <property type="match status" value="1"/>
</dbReference>
<proteinExistence type="predicted"/>
<name>A0A9D1RUZ3_9FIRM</name>
<sequence>MMIPENAPVRLLSAQLEELEYGKLYEAYSSKGRKSAAEPRVLFKVLVHGYLCGIYSSRKLEEACQYRIDFRWLLEDRKAPDHSTLARFRTGRCKEAVEDLFYQFVRKLEEMGETDHKAVFLDGTKLESRAGRYTFVWRKSVEKQLVRVKEKLKALTGLTTSAAVRSLLEEEAGEMVFVSGKGKRKSQAQREYEEKQALLERWERYEAMLSTMGEGRNSYSKTDPDATFMRMKEDHMRNGQLKPGYNVQIAVNSEYITGLEAFSDRTDVRTLRPMLEKLSQWHQARYEEVVADAGYESLENYLYLEQNGQMCFIKPTNYDQKRTKKFRRQVGRIENMVYDPEEDSFTCAQGRKLHLRRETTEVQDGQLVSTAWYRCEDCCGCPQRVQCCRAKNPDKPKELVLRKTFWEKREQAENNIRTARGIHLRLCRSIQVEGAFALLKNDFGFRRLLTWGKANIRTELFLLALAFDLKKLWMKREQGRLQTRVSMKMTS</sequence>
<evidence type="ECO:0000313" key="4">
    <source>
        <dbReference type="Proteomes" id="UP000824192"/>
    </source>
</evidence>
<dbReference type="InterPro" id="IPR047629">
    <property type="entry name" value="IS1182_transpos"/>
</dbReference>
<comment type="caution">
    <text evidence="3">The sequence shown here is derived from an EMBL/GenBank/DDBJ whole genome shotgun (WGS) entry which is preliminary data.</text>
</comment>
<dbReference type="AlphaFoldDB" id="A0A9D1RUZ3"/>
<evidence type="ECO:0000259" key="2">
    <source>
        <dbReference type="Pfam" id="PF13751"/>
    </source>
</evidence>
<dbReference type="PANTHER" id="PTHR33408">
    <property type="entry name" value="TRANSPOSASE"/>
    <property type="match status" value="1"/>
</dbReference>
<evidence type="ECO:0000259" key="1">
    <source>
        <dbReference type="Pfam" id="PF05598"/>
    </source>
</evidence>
<reference evidence="3" key="2">
    <citation type="submission" date="2021-04" db="EMBL/GenBank/DDBJ databases">
        <authorList>
            <person name="Gilroy R."/>
        </authorList>
    </citation>
    <scope>NUCLEOTIDE SEQUENCE</scope>
    <source>
        <strain evidence="3">ChiGjej6B6-1540</strain>
    </source>
</reference>
<dbReference type="InterPro" id="IPR008490">
    <property type="entry name" value="Transposase_InsH_N"/>
</dbReference>
<dbReference type="PANTHER" id="PTHR33408:SF2">
    <property type="entry name" value="TRANSPOSASE DDE DOMAIN-CONTAINING PROTEIN"/>
    <property type="match status" value="1"/>
</dbReference>
<dbReference type="NCBIfam" id="NF033551">
    <property type="entry name" value="transpos_IS1182"/>
    <property type="match status" value="1"/>
</dbReference>
<dbReference type="InterPro" id="IPR025668">
    <property type="entry name" value="Tnp_DDE_dom"/>
</dbReference>
<gene>
    <name evidence="3" type="ORF">H9868_01920</name>
</gene>
<reference evidence="3" key="1">
    <citation type="journal article" date="2021" name="PeerJ">
        <title>Extensive microbial diversity within the chicken gut microbiome revealed by metagenomics and culture.</title>
        <authorList>
            <person name="Gilroy R."/>
            <person name="Ravi A."/>
            <person name="Getino M."/>
            <person name="Pursley I."/>
            <person name="Horton D.L."/>
            <person name="Alikhan N.F."/>
            <person name="Baker D."/>
            <person name="Gharbi K."/>
            <person name="Hall N."/>
            <person name="Watson M."/>
            <person name="Adriaenssens E.M."/>
            <person name="Foster-Nyarko E."/>
            <person name="Jarju S."/>
            <person name="Secka A."/>
            <person name="Antonio M."/>
            <person name="Oren A."/>
            <person name="Chaudhuri R.R."/>
            <person name="La Ragione R."/>
            <person name="Hildebrand F."/>
            <person name="Pallen M.J."/>
        </authorList>
    </citation>
    <scope>NUCLEOTIDE SEQUENCE</scope>
    <source>
        <strain evidence="3">ChiGjej6B6-1540</strain>
    </source>
</reference>
<dbReference type="Proteomes" id="UP000824192">
    <property type="component" value="Unassembled WGS sequence"/>
</dbReference>
<organism evidence="3 4">
    <name type="scientific">Candidatus Flavonifractor merdipullorum</name>
    <dbReference type="NCBI Taxonomy" id="2838590"/>
    <lineage>
        <taxon>Bacteria</taxon>
        <taxon>Bacillati</taxon>
        <taxon>Bacillota</taxon>
        <taxon>Clostridia</taxon>
        <taxon>Eubacteriales</taxon>
        <taxon>Oscillospiraceae</taxon>
        <taxon>Flavonifractor</taxon>
    </lineage>
</organism>
<feature type="domain" description="Transposase DDE" evidence="2">
    <location>
        <begin position="346"/>
        <end position="473"/>
    </location>
</feature>
<accession>A0A9D1RUZ3</accession>